<dbReference type="Gene3D" id="3.20.80.10">
    <property type="entry name" value="Regulatory factor, effector binding domain"/>
    <property type="match status" value="1"/>
</dbReference>
<evidence type="ECO:0008006" key="3">
    <source>
        <dbReference type="Google" id="ProtNLM"/>
    </source>
</evidence>
<proteinExistence type="predicted"/>
<sequence>MVVFIILCIVILLVVCGYVLFTQQKCWIQHTLPVNQDTSSLPLALTQLANWPNWLPWIRYDTKADVMVKKADSSYPYGQITFSSQHLGTITCSPRQPLNQLPLSLLVASDRLFYGDLHITIDLIDSEEGKRLRLKANNRLPFWRRYHHTQQLNQLYADLKLMLVQLHSTFEPSQNTTLSFTALDCQTLSNMDAVTRPFIVSEQHMSQIMAMGFQDLTAILGPENPPAGPRFALYDTADLSHHYFVGRLGIPIQCFTPCEAHPERLVFKGQYARLKYQGSYEYLGLAWHVLKMQCLSRGLKKHPRRPSLEIFDVSPHDTNEELQFITVLNTPIH</sequence>
<reference evidence="2" key="1">
    <citation type="journal article" date="2019" name="Int. J. Syst. Evol. Microbiol.">
        <title>The Global Catalogue of Microorganisms (GCM) 10K type strain sequencing project: providing services to taxonomists for standard genome sequencing and annotation.</title>
        <authorList>
            <consortium name="The Broad Institute Genomics Platform"/>
            <consortium name="The Broad Institute Genome Sequencing Center for Infectious Disease"/>
            <person name="Wu L."/>
            <person name="Ma J."/>
        </authorList>
    </citation>
    <scope>NUCLEOTIDE SEQUENCE [LARGE SCALE GENOMIC DNA]</scope>
    <source>
        <strain evidence="2">JCM 30774</strain>
    </source>
</reference>
<keyword evidence="2" id="KW-1185">Reference proteome</keyword>
<comment type="caution">
    <text evidence="1">The sequence shown here is derived from an EMBL/GenBank/DDBJ whole genome shotgun (WGS) entry which is preliminary data.</text>
</comment>
<organism evidence="1 2">
    <name type="scientific">Rhodanobacter aciditrophus</name>
    <dbReference type="NCBI Taxonomy" id="1623218"/>
    <lineage>
        <taxon>Bacteria</taxon>
        <taxon>Pseudomonadati</taxon>
        <taxon>Pseudomonadota</taxon>
        <taxon>Gammaproteobacteria</taxon>
        <taxon>Lysobacterales</taxon>
        <taxon>Rhodanobacteraceae</taxon>
        <taxon>Rhodanobacter</taxon>
    </lineage>
</organism>
<evidence type="ECO:0000313" key="2">
    <source>
        <dbReference type="Proteomes" id="UP001597059"/>
    </source>
</evidence>
<name>A0ABW4AXZ4_9GAMM</name>
<dbReference type="SUPFAM" id="SSF55136">
    <property type="entry name" value="Probable bacterial effector-binding domain"/>
    <property type="match status" value="1"/>
</dbReference>
<dbReference type="Proteomes" id="UP001597059">
    <property type="component" value="Unassembled WGS sequence"/>
</dbReference>
<accession>A0ABW4AXZ4</accession>
<evidence type="ECO:0000313" key="1">
    <source>
        <dbReference type="EMBL" id="MFD1382126.1"/>
    </source>
</evidence>
<gene>
    <name evidence="1" type="ORF">ACFQ45_02025</name>
</gene>
<dbReference type="InterPro" id="IPR011256">
    <property type="entry name" value="Reg_factor_effector_dom_sf"/>
</dbReference>
<dbReference type="EMBL" id="JBHTMN010000003">
    <property type="protein sequence ID" value="MFD1382126.1"/>
    <property type="molecule type" value="Genomic_DNA"/>
</dbReference>
<protein>
    <recommendedName>
        <fullName evidence="3">Bacterial transcription activator effector binding domain-containing protein</fullName>
    </recommendedName>
</protein>
<dbReference type="RefSeq" id="WP_377364804.1">
    <property type="nucleotide sequence ID" value="NZ_JBHTMN010000003.1"/>
</dbReference>